<keyword evidence="3 5" id="KW-1133">Transmembrane helix</keyword>
<evidence type="ECO:0000256" key="4">
    <source>
        <dbReference type="ARBA" id="ARBA00023136"/>
    </source>
</evidence>
<proteinExistence type="predicted"/>
<dbReference type="EMBL" id="BAABHK010000001">
    <property type="protein sequence ID" value="GAA4620215.1"/>
    <property type="molecule type" value="Genomic_DNA"/>
</dbReference>
<organism evidence="7 8">
    <name type="scientific">Actinoallomurus vinaceus</name>
    <dbReference type="NCBI Taxonomy" id="1080074"/>
    <lineage>
        <taxon>Bacteria</taxon>
        <taxon>Bacillati</taxon>
        <taxon>Actinomycetota</taxon>
        <taxon>Actinomycetes</taxon>
        <taxon>Streptosporangiales</taxon>
        <taxon>Thermomonosporaceae</taxon>
        <taxon>Actinoallomurus</taxon>
    </lineage>
</organism>
<dbReference type="InterPro" id="IPR010445">
    <property type="entry name" value="LapA_dom"/>
</dbReference>
<dbReference type="RefSeq" id="WP_345428564.1">
    <property type="nucleotide sequence ID" value="NZ_BAABHK010000001.1"/>
</dbReference>
<evidence type="ECO:0000313" key="7">
    <source>
        <dbReference type="EMBL" id="GAA4620215.1"/>
    </source>
</evidence>
<evidence type="ECO:0000256" key="2">
    <source>
        <dbReference type="ARBA" id="ARBA00022692"/>
    </source>
</evidence>
<feature type="transmembrane region" description="Helical" evidence="5">
    <location>
        <begin position="31"/>
        <end position="53"/>
    </location>
</feature>
<name>A0ABP8TZX3_9ACTN</name>
<keyword evidence="4 5" id="KW-0472">Membrane</keyword>
<evidence type="ECO:0000256" key="5">
    <source>
        <dbReference type="SAM" id="Phobius"/>
    </source>
</evidence>
<comment type="caution">
    <text evidence="7">The sequence shown here is derived from an EMBL/GenBank/DDBJ whole genome shotgun (WGS) entry which is preliminary data.</text>
</comment>
<sequence>MLVAFIVFILQNTRDAQVSFLWLHGTLPLAVGLLIAMVAGMAVTLMIGTARISQLHRLARRRRD</sequence>
<evidence type="ECO:0000256" key="3">
    <source>
        <dbReference type="ARBA" id="ARBA00022989"/>
    </source>
</evidence>
<keyword evidence="1" id="KW-1003">Cell membrane</keyword>
<protein>
    <recommendedName>
        <fullName evidence="6">Lipopolysaccharide assembly protein A domain-containing protein</fullName>
    </recommendedName>
</protein>
<evidence type="ECO:0000259" key="6">
    <source>
        <dbReference type="Pfam" id="PF06305"/>
    </source>
</evidence>
<feature type="domain" description="Lipopolysaccharide assembly protein A" evidence="6">
    <location>
        <begin position="11"/>
        <end position="62"/>
    </location>
</feature>
<reference evidence="8" key="1">
    <citation type="journal article" date="2019" name="Int. J. Syst. Evol. Microbiol.">
        <title>The Global Catalogue of Microorganisms (GCM) 10K type strain sequencing project: providing services to taxonomists for standard genome sequencing and annotation.</title>
        <authorList>
            <consortium name="The Broad Institute Genomics Platform"/>
            <consortium name="The Broad Institute Genome Sequencing Center for Infectious Disease"/>
            <person name="Wu L."/>
            <person name="Ma J."/>
        </authorList>
    </citation>
    <scope>NUCLEOTIDE SEQUENCE [LARGE SCALE GENOMIC DNA]</scope>
    <source>
        <strain evidence="8">JCM 17939</strain>
    </source>
</reference>
<gene>
    <name evidence="7" type="ORF">GCM10023196_003310</name>
</gene>
<evidence type="ECO:0000313" key="8">
    <source>
        <dbReference type="Proteomes" id="UP001501442"/>
    </source>
</evidence>
<keyword evidence="8" id="KW-1185">Reference proteome</keyword>
<evidence type="ECO:0000256" key="1">
    <source>
        <dbReference type="ARBA" id="ARBA00022475"/>
    </source>
</evidence>
<dbReference type="Pfam" id="PF06305">
    <property type="entry name" value="LapA_dom"/>
    <property type="match status" value="1"/>
</dbReference>
<accession>A0ABP8TZX3</accession>
<keyword evidence="2 5" id="KW-0812">Transmembrane</keyword>
<dbReference type="Proteomes" id="UP001501442">
    <property type="component" value="Unassembled WGS sequence"/>
</dbReference>